<evidence type="ECO:0000256" key="6">
    <source>
        <dbReference type="SAM" id="SignalP"/>
    </source>
</evidence>
<evidence type="ECO:0000256" key="3">
    <source>
        <dbReference type="ARBA" id="ARBA00022729"/>
    </source>
</evidence>
<feature type="signal peptide" evidence="6">
    <location>
        <begin position="1"/>
        <end position="30"/>
    </location>
</feature>
<keyword evidence="8" id="KW-1185">Reference proteome</keyword>
<dbReference type="RefSeq" id="WP_310370039.1">
    <property type="nucleotide sequence ID" value="NZ_JAVDXT010000001.1"/>
</dbReference>
<evidence type="ECO:0000256" key="5">
    <source>
        <dbReference type="ARBA" id="ARBA00023237"/>
    </source>
</evidence>
<dbReference type="InterPro" id="IPR011250">
    <property type="entry name" value="OMP/PagP_B-barrel"/>
</dbReference>
<reference evidence="7 8" key="1">
    <citation type="submission" date="2023-07" db="EMBL/GenBank/DDBJ databases">
        <title>Sorghum-associated microbial communities from plants grown in Nebraska, USA.</title>
        <authorList>
            <person name="Schachtman D."/>
        </authorList>
    </citation>
    <scope>NUCLEOTIDE SEQUENCE [LARGE SCALE GENOMIC DNA]</scope>
    <source>
        <strain evidence="7 8">BE313</strain>
    </source>
</reference>
<keyword evidence="5" id="KW-0998">Cell outer membrane</keyword>
<organism evidence="7 8">
    <name type="scientific">Rhodoferax ferrireducens</name>
    <dbReference type="NCBI Taxonomy" id="192843"/>
    <lineage>
        <taxon>Bacteria</taxon>
        <taxon>Pseudomonadati</taxon>
        <taxon>Pseudomonadota</taxon>
        <taxon>Betaproteobacteria</taxon>
        <taxon>Burkholderiales</taxon>
        <taxon>Comamonadaceae</taxon>
        <taxon>Rhodoferax</taxon>
    </lineage>
</organism>
<dbReference type="Proteomes" id="UP001180487">
    <property type="component" value="Unassembled WGS sequence"/>
</dbReference>
<dbReference type="InterPro" id="IPR036942">
    <property type="entry name" value="Beta-barrel_TonB_sf"/>
</dbReference>
<keyword evidence="4" id="KW-0472">Membrane</keyword>
<evidence type="ECO:0000313" key="7">
    <source>
        <dbReference type="EMBL" id="MDR7375669.1"/>
    </source>
</evidence>
<dbReference type="Pfam" id="PF06629">
    <property type="entry name" value="MipA"/>
    <property type="match status" value="1"/>
</dbReference>
<name>A0ABU2C2V6_9BURK</name>
<evidence type="ECO:0000256" key="1">
    <source>
        <dbReference type="ARBA" id="ARBA00004442"/>
    </source>
</evidence>
<protein>
    <submittedName>
        <fullName evidence="7">Outer membrane protein</fullName>
    </submittedName>
</protein>
<sequence>MPTFPLHRQAHWIALATLCASAFMGQGALAQEASDSWKFSAGLGLMTQPKYPGSADNKTSLLPMLSANYGRYFIGGLPGAGVPAGVGAFLVQDPRWRVGVGLGLNLDKPRKESDSARLQGMGDIDATALGSVFASYSDSWWKLGGNVVTDLGGKDQGTRVSIDLEARYSPMDRLQLTAGPGLTWADSKYTQTFFGVDAAQSTRSGLPGYTAKSGINALSFNIGASYQLTSQWGLGARFTASSLRGDAADSPITEKKSQNSFGVFANYRF</sequence>
<dbReference type="EMBL" id="JAVDXT010000001">
    <property type="protein sequence ID" value="MDR7375669.1"/>
    <property type="molecule type" value="Genomic_DNA"/>
</dbReference>
<dbReference type="PANTHER" id="PTHR38776:SF1">
    <property type="entry name" value="MLTA-INTERACTING PROTEIN-RELATED"/>
    <property type="match status" value="1"/>
</dbReference>
<evidence type="ECO:0000313" key="8">
    <source>
        <dbReference type="Proteomes" id="UP001180487"/>
    </source>
</evidence>
<dbReference type="InterPro" id="IPR010583">
    <property type="entry name" value="MipA"/>
</dbReference>
<accession>A0ABU2C2V6</accession>
<gene>
    <name evidence="7" type="ORF">J2X19_000327</name>
</gene>
<evidence type="ECO:0000256" key="2">
    <source>
        <dbReference type="ARBA" id="ARBA00005722"/>
    </source>
</evidence>
<comment type="subcellular location">
    <subcellularLocation>
        <location evidence="1">Cell outer membrane</location>
    </subcellularLocation>
</comment>
<evidence type="ECO:0000256" key="4">
    <source>
        <dbReference type="ARBA" id="ARBA00023136"/>
    </source>
</evidence>
<comment type="caution">
    <text evidence="7">The sequence shown here is derived from an EMBL/GenBank/DDBJ whole genome shotgun (WGS) entry which is preliminary data.</text>
</comment>
<dbReference type="PANTHER" id="PTHR38776">
    <property type="entry name" value="MLTA-INTERACTING PROTEIN-RELATED"/>
    <property type="match status" value="1"/>
</dbReference>
<dbReference type="SUPFAM" id="SSF56925">
    <property type="entry name" value="OMPA-like"/>
    <property type="match status" value="1"/>
</dbReference>
<feature type="chain" id="PRO_5045252938" evidence="6">
    <location>
        <begin position="31"/>
        <end position="269"/>
    </location>
</feature>
<comment type="similarity">
    <text evidence="2">Belongs to the MipA/OmpV family.</text>
</comment>
<proteinExistence type="inferred from homology"/>
<dbReference type="Gene3D" id="2.40.170.20">
    <property type="entry name" value="TonB-dependent receptor, beta-barrel domain"/>
    <property type="match status" value="1"/>
</dbReference>
<keyword evidence="3 6" id="KW-0732">Signal</keyword>